<evidence type="ECO:0000256" key="2">
    <source>
        <dbReference type="SAM" id="Phobius"/>
    </source>
</evidence>
<name>A0A2R6P1S5_9APHY</name>
<feature type="chain" id="PRO_5015325585" description="FAS1 domain-containing protein" evidence="3">
    <location>
        <begin position="23"/>
        <end position="543"/>
    </location>
</feature>
<dbReference type="Proteomes" id="UP000186601">
    <property type="component" value="Unassembled WGS sequence"/>
</dbReference>
<dbReference type="InterPro" id="IPR050904">
    <property type="entry name" value="Adhesion/Biosynth-related"/>
</dbReference>
<dbReference type="GO" id="GO:0000329">
    <property type="term" value="C:fungal-type vacuole membrane"/>
    <property type="evidence" value="ECO:0007669"/>
    <property type="project" value="TreeGrafter"/>
</dbReference>
<evidence type="ECO:0000256" key="1">
    <source>
        <dbReference type="SAM" id="MobiDB-lite"/>
    </source>
</evidence>
<gene>
    <name evidence="5" type="ORF">PHLCEN_2v5667</name>
</gene>
<feature type="transmembrane region" description="Helical" evidence="2">
    <location>
        <begin position="349"/>
        <end position="371"/>
    </location>
</feature>
<keyword evidence="2" id="KW-0812">Transmembrane</keyword>
<dbReference type="AlphaFoldDB" id="A0A2R6P1S5"/>
<keyword evidence="2" id="KW-0472">Membrane</keyword>
<organism evidence="5 6">
    <name type="scientific">Hermanssonia centrifuga</name>
    <dbReference type="NCBI Taxonomy" id="98765"/>
    <lineage>
        <taxon>Eukaryota</taxon>
        <taxon>Fungi</taxon>
        <taxon>Dikarya</taxon>
        <taxon>Basidiomycota</taxon>
        <taxon>Agaricomycotina</taxon>
        <taxon>Agaricomycetes</taxon>
        <taxon>Polyporales</taxon>
        <taxon>Meruliaceae</taxon>
        <taxon>Hermanssonia</taxon>
    </lineage>
</organism>
<comment type="caution">
    <text evidence="5">The sequence shown here is derived from an EMBL/GenBank/DDBJ whole genome shotgun (WGS) entry which is preliminary data.</text>
</comment>
<evidence type="ECO:0000313" key="6">
    <source>
        <dbReference type="Proteomes" id="UP000186601"/>
    </source>
</evidence>
<feature type="signal peptide" evidence="3">
    <location>
        <begin position="1"/>
        <end position="22"/>
    </location>
</feature>
<dbReference type="InterPro" id="IPR036378">
    <property type="entry name" value="FAS1_dom_sf"/>
</dbReference>
<keyword evidence="3" id="KW-0732">Signal</keyword>
<reference evidence="5 6" key="1">
    <citation type="submission" date="2018-02" db="EMBL/GenBank/DDBJ databases">
        <title>Genome sequence of the basidiomycete white-rot fungus Phlebia centrifuga.</title>
        <authorList>
            <person name="Granchi Z."/>
            <person name="Peng M."/>
            <person name="de Vries R.P."/>
            <person name="Hilden K."/>
            <person name="Makela M.R."/>
            <person name="Grigoriev I."/>
            <person name="Riley R."/>
        </authorList>
    </citation>
    <scope>NUCLEOTIDE SEQUENCE [LARGE SCALE GENOMIC DNA]</scope>
    <source>
        <strain evidence="5 6">FBCC195</strain>
    </source>
</reference>
<dbReference type="PANTHER" id="PTHR10900">
    <property type="entry name" value="PERIOSTIN-RELATED"/>
    <property type="match status" value="1"/>
</dbReference>
<dbReference type="OrthoDB" id="286301at2759"/>
<dbReference type="InterPro" id="IPR000782">
    <property type="entry name" value="FAS1_domain"/>
</dbReference>
<dbReference type="EMBL" id="MLYV02000555">
    <property type="protein sequence ID" value="PSR83660.1"/>
    <property type="molecule type" value="Genomic_DNA"/>
</dbReference>
<accession>A0A2R6P1S5</accession>
<sequence>MFAYVLAYAVIFFMASGHVVLAQNQTFITGLLANLDAQGLTNFTSVVRQVQSDTSEIAVVSNPSVNFYGYSYDSSNTEFLAAILLYHLVPGTWNQANLGTGPNHTILTTSLVGHNVSFLENNKAQVFACGSSVAGFEIYNQLTATAVVSTTTFGQLTIHVLNAIMGIPGTFTDEAENYSLNSFISLQQSGSDKTVESSNGITLFVPGNDAFTTAKAQLASLSPQSIYNNHVIAGQTVWYSGFTSATYTSVSGHNYTFTVASDSSYAVTLNGVKANIVRSDFLMNNGVMHIIDTVLSNVTAEAAPSSISASSTTSQSSTGTSSSTSSQASNTAVGSGPGGSSKSSLSGGAIAGIVIAIVAAVIGFIVAFWFWRRRNSPSGGYFDPPQPYNEPSSAHGYEPAKLADVLTGVTPFTGAPSVEYQGSTSNASQVQFVGAPAGEKAMYSTSPQNAGNTSPRGTLRINVFDHKRLRTFLQTALAYATSGITETAVQPPSPPAVQPGPQATGNAAMPITDEVVDHLLQRFAQRIDRGHPGDLEAPPVYPN</sequence>
<dbReference type="GO" id="GO:0016236">
    <property type="term" value="P:macroautophagy"/>
    <property type="evidence" value="ECO:0007669"/>
    <property type="project" value="TreeGrafter"/>
</dbReference>
<keyword evidence="6" id="KW-1185">Reference proteome</keyword>
<dbReference type="SMART" id="SM00554">
    <property type="entry name" value="FAS1"/>
    <property type="match status" value="1"/>
</dbReference>
<dbReference type="GO" id="GO:0005615">
    <property type="term" value="C:extracellular space"/>
    <property type="evidence" value="ECO:0007669"/>
    <property type="project" value="TreeGrafter"/>
</dbReference>
<dbReference type="PANTHER" id="PTHR10900:SF77">
    <property type="entry name" value="FI19380P1"/>
    <property type="match status" value="1"/>
</dbReference>
<dbReference type="SUPFAM" id="SSF82153">
    <property type="entry name" value="FAS1 domain"/>
    <property type="match status" value="2"/>
</dbReference>
<feature type="region of interest" description="Disordered" evidence="1">
    <location>
        <begin position="306"/>
        <end position="340"/>
    </location>
</feature>
<evidence type="ECO:0000259" key="4">
    <source>
        <dbReference type="PROSITE" id="PS50213"/>
    </source>
</evidence>
<dbReference type="Gene3D" id="2.30.180.10">
    <property type="entry name" value="FAS1 domain"/>
    <property type="match status" value="2"/>
</dbReference>
<evidence type="ECO:0000313" key="5">
    <source>
        <dbReference type="EMBL" id="PSR83660.1"/>
    </source>
</evidence>
<protein>
    <recommendedName>
        <fullName evidence="4">FAS1 domain-containing protein</fullName>
    </recommendedName>
</protein>
<keyword evidence="2" id="KW-1133">Transmembrane helix</keyword>
<dbReference type="STRING" id="98765.A0A2R6P1S5"/>
<evidence type="ECO:0000256" key="3">
    <source>
        <dbReference type="SAM" id="SignalP"/>
    </source>
</evidence>
<dbReference type="Pfam" id="PF02469">
    <property type="entry name" value="Fasciclin"/>
    <property type="match status" value="1"/>
</dbReference>
<feature type="domain" description="FAS1" evidence="4">
    <location>
        <begin position="164"/>
        <end position="295"/>
    </location>
</feature>
<dbReference type="PROSITE" id="PS50213">
    <property type="entry name" value="FAS1"/>
    <property type="match status" value="1"/>
</dbReference>
<proteinExistence type="predicted"/>